<organism evidence="2 3">
    <name type="scientific">Pleurodeles waltl</name>
    <name type="common">Iberian ribbed newt</name>
    <dbReference type="NCBI Taxonomy" id="8319"/>
    <lineage>
        <taxon>Eukaryota</taxon>
        <taxon>Metazoa</taxon>
        <taxon>Chordata</taxon>
        <taxon>Craniata</taxon>
        <taxon>Vertebrata</taxon>
        <taxon>Euteleostomi</taxon>
        <taxon>Amphibia</taxon>
        <taxon>Batrachia</taxon>
        <taxon>Caudata</taxon>
        <taxon>Salamandroidea</taxon>
        <taxon>Salamandridae</taxon>
        <taxon>Pleurodelinae</taxon>
        <taxon>Pleurodeles</taxon>
    </lineage>
</organism>
<keyword evidence="1" id="KW-0472">Membrane</keyword>
<feature type="transmembrane region" description="Helical" evidence="1">
    <location>
        <begin position="60"/>
        <end position="77"/>
    </location>
</feature>
<sequence>MEPELQVLPMLVYLLIRQEHQRRCRADHGCKLMVVLVLVVVLQVVVVGSKLPPASPDGCLLGVLLMTGVVAPARHVVVQMAVQVAVLVAVSAAEMLPVLAVVQVLVVVEGDTRRSPEASDGCPLGMMLLTVVVAAAVQVAVQGWCRCGAGGGADDGACGGACGGAFHGTGCRAVGTDGGHQSLTWRLVA</sequence>
<reference evidence="2" key="1">
    <citation type="journal article" date="2022" name="bioRxiv">
        <title>Sequencing and chromosome-scale assembly of the giantPleurodeles waltlgenome.</title>
        <authorList>
            <person name="Brown T."/>
            <person name="Elewa A."/>
            <person name="Iarovenko S."/>
            <person name="Subramanian E."/>
            <person name="Araus A.J."/>
            <person name="Petzold A."/>
            <person name="Susuki M."/>
            <person name="Suzuki K.-i.T."/>
            <person name="Hayashi T."/>
            <person name="Toyoda A."/>
            <person name="Oliveira C."/>
            <person name="Osipova E."/>
            <person name="Leigh N.D."/>
            <person name="Simon A."/>
            <person name="Yun M.H."/>
        </authorList>
    </citation>
    <scope>NUCLEOTIDE SEQUENCE</scope>
    <source>
        <strain evidence="2">20211129_DDA</strain>
        <tissue evidence="2">Liver</tissue>
    </source>
</reference>
<dbReference type="Proteomes" id="UP001066276">
    <property type="component" value="Chromosome 2_2"/>
</dbReference>
<accession>A0AAV7UT48</accession>
<protein>
    <submittedName>
        <fullName evidence="2">Uncharacterized protein</fullName>
    </submittedName>
</protein>
<gene>
    <name evidence="2" type="ORF">NDU88_001577</name>
</gene>
<evidence type="ECO:0000313" key="3">
    <source>
        <dbReference type="Proteomes" id="UP001066276"/>
    </source>
</evidence>
<dbReference type="AlphaFoldDB" id="A0AAV7UT48"/>
<evidence type="ECO:0000256" key="1">
    <source>
        <dbReference type="SAM" id="Phobius"/>
    </source>
</evidence>
<dbReference type="EMBL" id="JANPWB010000004">
    <property type="protein sequence ID" value="KAJ1192265.1"/>
    <property type="molecule type" value="Genomic_DNA"/>
</dbReference>
<keyword evidence="1" id="KW-0812">Transmembrane</keyword>
<feature type="transmembrane region" description="Helical" evidence="1">
    <location>
        <begin position="84"/>
        <end position="106"/>
    </location>
</feature>
<feature type="transmembrane region" description="Helical" evidence="1">
    <location>
        <begin position="126"/>
        <end position="145"/>
    </location>
</feature>
<proteinExistence type="predicted"/>
<name>A0AAV7UT48_PLEWA</name>
<evidence type="ECO:0000313" key="2">
    <source>
        <dbReference type="EMBL" id="KAJ1192265.1"/>
    </source>
</evidence>
<comment type="caution">
    <text evidence="2">The sequence shown here is derived from an EMBL/GenBank/DDBJ whole genome shotgun (WGS) entry which is preliminary data.</text>
</comment>
<feature type="transmembrane region" description="Helical" evidence="1">
    <location>
        <begin position="30"/>
        <end position="48"/>
    </location>
</feature>
<keyword evidence="3" id="KW-1185">Reference proteome</keyword>
<keyword evidence="1" id="KW-1133">Transmembrane helix</keyword>